<dbReference type="Proteomes" id="UP000001557">
    <property type="component" value="Chromosome"/>
</dbReference>
<organism evidence="2 3">
    <name type="scientific">Shewanella baltica (strain OS155 / ATCC BAA-1091)</name>
    <dbReference type="NCBI Taxonomy" id="325240"/>
    <lineage>
        <taxon>Bacteria</taxon>
        <taxon>Pseudomonadati</taxon>
        <taxon>Pseudomonadota</taxon>
        <taxon>Gammaproteobacteria</taxon>
        <taxon>Alteromonadales</taxon>
        <taxon>Shewanellaceae</taxon>
        <taxon>Shewanella</taxon>
    </lineage>
</organism>
<dbReference type="EMBL" id="CP000563">
    <property type="protein sequence ID" value="ABN62366.1"/>
    <property type="molecule type" value="Genomic_DNA"/>
</dbReference>
<feature type="transmembrane region" description="Helical" evidence="1">
    <location>
        <begin position="101"/>
        <end position="129"/>
    </location>
</feature>
<proteinExistence type="predicted"/>
<feature type="transmembrane region" description="Helical" evidence="1">
    <location>
        <begin position="176"/>
        <end position="203"/>
    </location>
</feature>
<dbReference type="RefSeq" id="WP_011847277.1">
    <property type="nucleotide sequence ID" value="NC_009052.1"/>
</dbReference>
<protein>
    <recommendedName>
        <fullName evidence="4">EpsG family protein</fullName>
    </recommendedName>
</protein>
<feature type="transmembrane region" description="Helical" evidence="1">
    <location>
        <begin position="301"/>
        <end position="319"/>
    </location>
</feature>
<feature type="transmembrane region" description="Helical" evidence="1">
    <location>
        <begin position="71"/>
        <end position="89"/>
    </location>
</feature>
<dbReference type="AlphaFoldDB" id="A3D6K3"/>
<keyword evidence="3" id="KW-1185">Reference proteome</keyword>
<dbReference type="OrthoDB" id="1424730at2"/>
<dbReference type="KEGG" id="sbl:Sbal_2883"/>
<dbReference type="STRING" id="325240.Sbal_2883"/>
<dbReference type="Pfam" id="PF14897">
    <property type="entry name" value="EpsG"/>
    <property type="match status" value="1"/>
</dbReference>
<dbReference type="HOGENOM" id="CLU_823595_0_0_6"/>
<gene>
    <name evidence="2" type="ordered locus">Sbal_2883</name>
</gene>
<sequence precursor="true">MILVVRYRTLFIILTGLLLAIVAAFRGGNDPDYGNYYDIYISSLHNSFLSLNIEPFYFFINKTLASVDAPFILLMLLIAVPAVLLKIYVIYKHSHLAFFSILIYILTIYISFDLIAIRQGLAISFIMLATSHWSNNRNFSIALVLIGSLFHLSALVVLPIFYLFSSKWQKNIFHLSFYAILFISFFGIKITVLDFIKIIPFIPSFILYKLDIYASYNQEGLNSAKQFFVCIIAFLIYNSNVKNNFIKQVSFLYVLGFLLSILFSSIGDIAFRIKWYFFWGEIFFIPYILSILVYKSKHRNSIPLLFVLFLLFLLLMYLYPAVNFINDIHSRGNSIIY</sequence>
<name>A3D6K3_SHEB5</name>
<evidence type="ECO:0000313" key="2">
    <source>
        <dbReference type="EMBL" id="ABN62366.1"/>
    </source>
</evidence>
<keyword evidence="1" id="KW-1133">Transmembrane helix</keyword>
<evidence type="ECO:0000313" key="3">
    <source>
        <dbReference type="Proteomes" id="UP000001557"/>
    </source>
</evidence>
<dbReference type="InterPro" id="IPR049458">
    <property type="entry name" value="EpsG-like"/>
</dbReference>
<evidence type="ECO:0008006" key="4">
    <source>
        <dbReference type="Google" id="ProtNLM"/>
    </source>
</evidence>
<reference evidence="2 3" key="1">
    <citation type="submission" date="2007-02" db="EMBL/GenBank/DDBJ databases">
        <title>Complete sequence of chromosome of Shewanella baltica OS155.</title>
        <authorList>
            <consortium name="US DOE Joint Genome Institute"/>
            <person name="Copeland A."/>
            <person name="Lucas S."/>
            <person name="Lapidus A."/>
            <person name="Barry K."/>
            <person name="Detter J.C."/>
            <person name="Glavina del Rio T."/>
            <person name="Hammon N."/>
            <person name="Israni S."/>
            <person name="Dalin E."/>
            <person name="Tice H."/>
            <person name="Pitluck S."/>
            <person name="Sims D.R."/>
            <person name="Brettin T."/>
            <person name="Bruce D."/>
            <person name="Han C."/>
            <person name="Tapia R."/>
            <person name="Brainard J."/>
            <person name="Schmutz J."/>
            <person name="Larimer F."/>
            <person name="Land M."/>
            <person name="Hauser L."/>
            <person name="Kyrpides N."/>
            <person name="Mikhailova N."/>
            <person name="Brettar I."/>
            <person name="Klappenbach J."/>
            <person name="Konstantinidis K."/>
            <person name="Rodrigues J."/>
            <person name="Tiedje J."/>
            <person name="Richardson P."/>
        </authorList>
    </citation>
    <scope>NUCLEOTIDE SEQUENCE [LARGE SCALE GENOMIC DNA]</scope>
    <source>
        <strain evidence="3">OS155 / ATCC BAA-1091</strain>
    </source>
</reference>
<keyword evidence="1" id="KW-0472">Membrane</keyword>
<accession>A3D6K3</accession>
<feature type="transmembrane region" description="Helical" evidence="1">
    <location>
        <begin position="276"/>
        <end position="294"/>
    </location>
</feature>
<keyword evidence="1" id="KW-0812">Transmembrane</keyword>
<feature type="transmembrane region" description="Helical" evidence="1">
    <location>
        <begin position="251"/>
        <end position="270"/>
    </location>
</feature>
<feature type="transmembrane region" description="Helical" evidence="1">
    <location>
        <begin position="223"/>
        <end position="239"/>
    </location>
</feature>
<evidence type="ECO:0000256" key="1">
    <source>
        <dbReference type="SAM" id="Phobius"/>
    </source>
</evidence>
<feature type="transmembrane region" description="Helical" evidence="1">
    <location>
        <begin position="141"/>
        <end position="164"/>
    </location>
</feature>